<dbReference type="AlphaFoldDB" id="A0AAD3RCC0"/>
<feature type="signal peptide" evidence="2">
    <location>
        <begin position="1"/>
        <end position="18"/>
    </location>
</feature>
<evidence type="ECO:0000313" key="3">
    <source>
        <dbReference type="EMBL" id="GLD65114.1"/>
    </source>
</evidence>
<evidence type="ECO:0000256" key="2">
    <source>
        <dbReference type="SAM" id="SignalP"/>
    </source>
</evidence>
<sequence length="114" mass="11895">MLVCVWFAVLNYENVVETGSETDEDDRTLVSEDGGLANGGGVGGGAGEDEEVGSPAGVPTLEASPRVAHALLSYRGQEGSEGRDGLQNHHHHGWRLGDDSNGHLNGNGETQLNS</sequence>
<reference evidence="3" key="1">
    <citation type="submission" date="2022-08" db="EMBL/GenBank/DDBJ databases">
        <title>Genome sequencing of akame (Lates japonicus).</title>
        <authorList>
            <person name="Hashiguchi Y."/>
            <person name="Takahashi H."/>
        </authorList>
    </citation>
    <scope>NUCLEOTIDE SEQUENCE</scope>
    <source>
        <strain evidence="3">Kochi</strain>
    </source>
</reference>
<feature type="compositionally biased region" description="Basic and acidic residues" evidence="1">
    <location>
        <begin position="78"/>
        <end position="87"/>
    </location>
</feature>
<accession>A0AAD3RCC0</accession>
<keyword evidence="3" id="KW-0238">DNA-binding</keyword>
<evidence type="ECO:0000313" key="4">
    <source>
        <dbReference type="Proteomes" id="UP001279410"/>
    </source>
</evidence>
<feature type="compositionally biased region" description="Polar residues" evidence="1">
    <location>
        <begin position="102"/>
        <end position="114"/>
    </location>
</feature>
<dbReference type="EMBL" id="BRZM01005659">
    <property type="protein sequence ID" value="GLD65114.1"/>
    <property type="molecule type" value="Genomic_DNA"/>
</dbReference>
<evidence type="ECO:0000256" key="1">
    <source>
        <dbReference type="SAM" id="MobiDB-lite"/>
    </source>
</evidence>
<gene>
    <name evidence="3" type="ORF">AKAME5_002930700</name>
</gene>
<keyword evidence="2" id="KW-0732">Signal</keyword>
<organism evidence="3 4">
    <name type="scientific">Lates japonicus</name>
    <name type="common">Japanese lates</name>
    <dbReference type="NCBI Taxonomy" id="270547"/>
    <lineage>
        <taxon>Eukaryota</taxon>
        <taxon>Metazoa</taxon>
        <taxon>Chordata</taxon>
        <taxon>Craniata</taxon>
        <taxon>Vertebrata</taxon>
        <taxon>Euteleostomi</taxon>
        <taxon>Actinopterygii</taxon>
        <taxon>Neopterygii</taxon>
        <taxon>Teleostei</taxon>
        <taxon>Neoteleostei</taxon>
        <taxon>Acanthomorphata</taxon>
        <taxon>Carangaria</taxon>
        <taxon>Carangaria incertae sedis</taxon>
        <taxon>Centropomidae</taxon>
        <taxon>Lates</taxon>
    </lineage>
</organism>
<protein>
    <submittedName>
        <fullName evidence="3">Zinc finger E-box-binding homeobox 2-like isoform X1</fullName>
    </submittedName>
</protein>
<proteinExistence type="predicted"/>
<dbReference type="Proteomes" id="UP001279410">
    <property type="component" value="Unassembled WGS sequence"/>
</dbReference>
<feature type="region of interest" description="Disordered" evidence="1">
    <location>
        <begin position="18"/>
        <end position="114"/>
    </location>
</feature>
<keyword evidence="3" id="KW-0371">Homeobox</keyword>
<feature type="compositionally biased region" description="Gly residues" evidence="1">
    <location>
        <begin position="36"/>
        <end position="46"/>
    </location>
</feature>
<dbReference type="GO" id="GO:0003677">
    <property type="term" value="F:DNA binding"/>
    <property type="evidence" value="ECO:0007669"/>
    <property type="project" value="UniProtKB-KW"/>
</dbReference>
<feature type="chain" id="PRO_5042226462" evidence="2">
    <location>
        <begin position="19"/>
        <end position="114"/>
    </location>
</feature>
<comment type="caution">
    <text evidence="3">The sequence shown here is derived from an EMBL/GenBank/DDBJ whole genome shotgun (WGS) entry which is preliminary data.</text>
</comment>
<keyword evidence="4" id="KW-1185">Reference proteome</keyword>
<name>A0AAD3RCC0_LATJO</name>